<evidence type="ECO:0000256" key="2">
    <source>
        <dbReference type="ARBA" id="ARBA00023008"/>
    </source>
</evidence>
<comment type="caution">
    <text evidence="5">The sequence shown here is derived from an EMBL/GenBank/DDBJ whole genome shotgun (WGS) entry which is preliminary data.</text>
</comment>
<sequence length="165" mass="16892">MKRICRCAIVVAGLLALQNLPGPGRAAAGGAAATFSIVAAQTPANGELNFNGADKGRLMITVPEGAAVDLTLTNKGSLPHSLEIIPYTKQLPAMALATPAFPGAVTKDPQVGINKGQTAVVRFTAAKPGKYLLICGFPGHALLGMYGLFEVSPSAATKPSLVIKQ</sequence>
<feature type="signal peptide" evidence="3">
    <location>
        <begin position="1"/>
        <end position="26"/>
    </location>
</feature>
<evidence type="ECO:0000256" key="3">
    <source>
        <dbReference type="SAM" id="SignalP"/>
    </source>
</evidence>
<evidence type="ECO:0000313" key="5">
    <source>
        <dbReference type="EMBL" id="TMI93830.1"/>
    </source>
</evidence>
<dbReference type="Pfam" id="PF06525">
    <property type="entry name" value="SoxE"/>
    <property type="match status" value="1"/>
</dbReference>
<accession>A0A537KDH3</accession>
<keyword evidence="1" id="KW-0479">Metal-binding</keyword>
<evidence type="ECO:0000313" key="6">
    <source>
        <dbReference type="Proteomes" id="UP000318509"/>
    </source>
</evidence>
<keyword evidence="2" id="KW-0186">Copper</keyword>
<dbReference type="SUPFAM" id="SSF49503">
    <property type="entry name" value="Cupredoxins"/>
    <property type="match status" value="1"/>
</dbReference>
<dbReference type="InterPro" id="IPR008972">
    <property type="entry name" value="Cupredoxin"/>
</dbReference>
<dbReference type="Proteomes" id="UP000318509">
    <property type="component" value="Unassembled WGS sequence"/>
</dbReference>
<reference evidence="5 6" key="1">
    <citation type="journal article" date="2019" name="Nat. Microbiol.">
        <title>Mediterranean grassland soil C-N compound turnover is dependent on rainfall and depth, and is mediated by genomically divergent microorganisms.</title>
        <authorList>
            <person name="Diamond S."/>
            <person name="Andeer P.F."/>
            <person name="Li Z."/>
            <person name="Crits-Christoph A."/>
            <person name="Burstein D."/>
            <person name="Anantharaman K."/>
            <person name="Lane K.R."/>
            <person name="Thomas B.C."/>
            <person name="Pan C."/>
            <person name="Northen T.R."/>
            <person name="Banfield J.F."/>
        </authorList>
    </citation>
    <scope>NUCLEOTIDE SEQUENCE [LARGE SCALE GENOMIC DNA]</scope>
    <source>
        <strain evidence="5">NP_3</strain>
    </source>
</reference>
<dbReference type="InterPro" id="IPR049544">
    <property type="entry name" value="SoxE-like_C"/>
</dbReference>
<dbReference type="PANTHER" id="PTHR38439:SF3">
    <property type="entry name" value="COPPER-RESISTANT CUPROPROTEIN COPI"/>
    <property type="match status" value="1"/>
</dbReference>
<dbReference type="InterPro" id="IPR050845">
    <property type="entry name" value="Cu-binding_ET"/>
</dbReference>
<dbReference type="EMBL" id="VBAK01000015">
    <property type="protein sequence ID" value="TMI93830.1"/>
    <property type="molecule type" value="Genomic_DNA"/>
</dbReference>
<keyword evidence="3" id="KW-0732">Signal</keyword>
<organism evidence="5 6">
    <name type="scientific">Candidatus Segetimicrobium genomatis</name>
    <dbReference type="NCBI Taxonomy" id="2569760"/>
    <lineage>
        <taxon>Bacteria</taxon>
        <taxon>Bacillati</taxon>
        <taxon>Candidatus Sysuimicrobiota</taxon>
        <taxon>Candidatus Sysuimicrobiia</taxon>
        <taxon>Candidatus Sysuimicrobiales</taxon>
        <taxon>Candidatus Segetimicrobiaceae</taxon>
        <taxon>Candidatus Segetimicrobium</taxon>
    </lineage>
</organism>
<dbReference type="Gene3D" id="2.60.40.420">
    <property type="entry name" value="Cupredoxins - blue copper proteins"/>
    <property type="match status" value="1"/>
</dbReference>
<dbReference type="GO" id="GO:0046872">
    <property type="term" value="F:metal ion binding"/>
    <property type="evidence" value="ECO:0007669"/>
    <property type="project" value="UniProtKB-KW"/>
</dbReference>
<name>A0A537KDH3_9BACT</name>
<evidence type="ECO:0000259" key="4">
    <source>
        <dbReference type="Pfam" id="PF06525"/>
    </source>
</evidence>
<dbReference type="AlphaFoldDB" id="A0A537KDH3"/>
<feature type="domain" description="Sulfocyanin-like C-terminal" evidence="4">
    <location>
        <begin position="35"/>
        <end position="155"/>
    </location>
</feature>
<gene>
    <name evidence="5" type="ORF">E6H00_00670</name>
</gene>
<feature type="chain" id="PRO_5021940306" description="Sulfocyanin-like C-terminal domain-containing protein" evidence="3">
    <location>
        <begin position="27"/>
        <end position="165"/>
    </location>
</feature>
<proteinExistence type="predicted"/>
<protein>
    <recommendedName>
        <fullName evidence="4">Sulfocyanin-like C-terminal domain-containing protein</fullName>
    </recommendedName>
</protein>
<evidence type="ECO:0000256" key="1">
    <source>
        <dbReference type="ARBA" id="ARBA00022723"/>
    </source>
</evidence>
<dbReference type="PANTHER" id="PTHR38439">
    <property type="entry name" value="AURACYANIN-B"/>
    <property type="match status" value="1"/>
</dbReference>